<dbReference type="PROSITE" id="PS50929">
    <property type="entry name" value="ABC_TM1F"/>
    <property type="match status" value="1"/>
</dbReference>
<keyword evidence="4 10" id="KW-0067">ATP-binding</keyword>
<comment type="subcellular location">
    <subcellularLocation>
        <location evidence="1">Cell membrane</location>
        <topology evidence="1">Multi-pass membrane protein</topology>
    </subcellularLocation>
</comment>
<evidence type="ECO:0000259" key="9">
    <source>
        <dbReference type="PROSITE" id="PS50929"/>
    </source>
</evidence>
<dbReference type="InterPro" id="IPR011527">
    <property type="entry name" value="ABC1_TM_dom"/>
</dbReference>
<evidence type="ECO:0000259" key="8">
    <source>
        <dbReference type="PROSITE" id="PS50893"/>
    </source>
</evidence>
<gene>
    <name evidence="10" type="ORF">IV60_GL000008</name>
</gene>
<evidence type="ECO:0000256" key="1">
    <source>
        <dbReference type="ARBA" id="ARBA00004651"/>
    </source>
</evidence>
<proteinExistence type="predicted"/>
<dbReference type="SMART" id="SM00382">
    <property type="entry name" value="AAA"/>
    <property type="match status" value="1"/>
</dbReference>
<feature type="domain" description="ABC transmembrane type-1" evidence="9">
    <location>
        <begin position="9"/>
        <end position="288"/>
    </location>
</feature>
<dbReference type="SUPFAM" id="SSF52540">
    <property type="entry name" value="P-loop containing nucleoside triphosphate hydrolases"/>
    <property type="match status" value="1"/>
</dbReference>
<dbReference type="InterPro" id="IPR027417">
    <property type="entry name" value="P-loop_NTPase"/>
</dbReference>
<dbReference type="InterPro" id="IPR003593">
    <property type="entry name" value="AAA+_ATPase"/>
</dbReference>
<dbReference type="Proteomes" id="UP000051927">
    <property type="component" value="Unassembled WGS sequence"/>
</dbReference>
<dbReference type="PROSITE" id="PS50893">
    <property type="entry name" value="ABC_TRANSPORTER_2"/>
    <property type="match status" value="1"/>
</dbReference>
<keyword evidence="5 7" id="KW-1133">Transmembrane helix</keyword>
<dbReference type="SUPFAM" id="SSF90123">
    <property type="entry name" value="ABC transporter transmembrane region"/>
    <property type="match status" value="1"/>
</dbReference>
<keyword evidence="2 7" id="KW-0812">Transmembrane</keyword>
<feature type="domain" description="ABC transporter" evidence="8">
    <location>
        <begin position="320"/>
        <end position="548"/>
    </location>
</feature>
<reference evidence="10 11" key="1">
    <citation type="journal article" date="2015" name="Genome Announc.">
        <title>Expanding the biotechnology potential of lactobacilli through comparative genomics of 213 strains and associated genera.</title>
        <authorList>
            <person name="Sun Z."/>
            <person name="Harris H.M."/>
            <person name="McCann A."/>
            <person name="Guo C."/>
            <person name="Argimon S."/>
            <person name="Zhang W."/>
            <person name="Yang X."/>
            <person name="Jeffery I.B."/>
            <person name="Cooney J.C."/>
            <person name="Kagawa T.F."/>
            <person name="Liu W."/>
            <person name="Song Y."/>
            <person name="Salvetti E."/>
            <person name="Wrobel A."/>
            <person name="Rasinkangas P."/>
            <person name="Parkhill J."/>
            <person name="Rea M.C."/>
            <person name="O'Sullivan O."/>
            <person name="Ritari J."/>
            <person name="Douillard F.P."/>
            <person name="Paul Ross R."/>
            <person name="Yang R."/>
            <person name="Briner A.E."/>
            <person name="Felis G.E."/>
            <person name="de Vos W.M."/>
            <person name="Barrangou R."/>
            <person name="Klaenhammer T.R."/>
            <person name="Caufield P.W."/>
            <person name="Cui Y."/>
            <person name="Zhang H."/>
            <person name="O'Toole P.W."/>
        </authorList>
    </citation>
    <scope>NUCLEOTIDE SEQUENCE [LARGE SCALE GENOMIC DNA]</scope>
    <source>
        <strain evidence="10 11">DSM 7090</strain>
    </source>
</reference>
<dbReference type="EMBL" id="JQCP01000001">
    <property type="protein sequence ID" value="KRO02846.1"/>
    <property type="molecule type" value="Genomic_DNA"/>
</dbReference>
<name>A0ABR5Q0Q3_9ACTN</name>
<evidence type="ECO:0000313" key="10">
    <source>
        <dbReference type="EMBL" id="KRO02846.1"/>
    </source>
</evidence>
<evidence type="ECO:0000256" key="7">
    <source>
        <dbReference type="SAM" id="Phobius"/>
    </source>
</evidence>
<feature type="transmembrane region" description="Helical" evidence="7">
    <location>
        <begin position="241"/>
        <end position="268"/>
    </location>
</feature>
<dbReference type="GO" id="GO:0005524">
    <property type="term" value="F:ATP binding"/>
    <property type="evidence" value="ECO:0007669"/>
    <property type="project" value="UniProtKB-KW"/>
</dbReference>
<accession>A0ABR5Q0Q3</accession>
<evidence type="ECO:0000256" key="2">
    <source>
        <dbReference type="ARBA" id="ARBA00022692"/>
    </source>
</evidence>
<dbReference type="CDD" id="cd07346">
    <property type="entry name" value="ABC_6TM_exporters"/>
    <property type="match status" value="1"/>
</dbReference>
<dbReference type="InterPro" id="IPR003439">
    <property type="entry name" value="ABC_transporter-like_ATP-bd"/>
</dbReference>
<sequence length="551" mass="61603">MRISAFLWLFVLIEGGANVALAWFEGVAVDALAYNSFSEQQLLRSMLFLLAAIVVQWVSSVLTPFLFKISCAQHISKLRRRIYSVLISAPVLSVAKVTEGDLSVRLTLDVKAIESFREQTLYVLLRRGCIATLAVTLAFFVDWKFALAEFAVLPFILYMNIKIDSSMDETYCHLSECNSKMSNLLYTIVSQLRVIKSFYAESFFLTRFTSILSEICVKTKDNNFKITRNTIKLSYINMIPIFLHFSIGTALVISGSVTFGKFVLFGMLRRHLNNFLLFLPQFISLRHKNSAAEERIIDILKLSPTRRVNFCATKRATDVVCMHNVGFSYGDKKVFSEATFTCFLGQMTVLVGESGSGKSTLLHVLCGIYPPSEGEIFYAKETLNDKVSAAAFVSQDPFIFSTSVMENIRLGSAASDEEIYELCRRLDIYDAIMKLPNGFETCIGAGGLASLSGGQLQRICIARACVSNATLIGMDEPTSSLDAKNIAMALDVFEVLKKKKAFIIATHNQSIMRHADCILHVCNGRVHKVKDKSLFIKNFIPEQTHTDVPIF</sequence>
<evidence type="ECO:0000256" key="6">
    <source>
        <dbReference type="ARBA" id="ARBA00023136"/>
    </source>
</evidence>
<keyword evidence="6 7" id="KW-0472">Membrane</keyword>
<feature type="transmembrane region" description="Helical" evidence="7">
    <location>
        <begin position="46"/>
        <end position="67"/>
    </location>
</feature>
<evidence type="ECO:0000313" key="11">
    <source>
        <dbReference type="Proteomes" id="UP000051927"/>
    </source>
</evidence>
<evidence type="ECO:0000256" key="3">
    <source>
        <dbReference type="ARBA" id="ARBA00022741"/>
    </source>
</evidence>
<dbReference type="PANTHER" id="PTHR43394">
    <property type="entry name" value="ATP-DEPENDENT PERMEASE MDL1, MITOCHONDRIAL"/>
    <property type="match status" value="1"/>
</dbReference>
<keyword evidence="11" id="KW-1185">Reference proteome</keyword>
<dbReference type="Gene3D" id="1.20.1560.10">
    <property type="entry name" value="ABC transporter type 1, transmembrane domain"/>
    <property type="match status" value="1"/>
</dbReference>
<dbReference type="InterPro" id="IPR039421">
    <property type="entry name" value="Type_1_exporter"/>
</dbReference>
<dbReference type="Pfam" id="PF00005">
    <property type="entry name" value="ABC_tran"/>
    <property type="match status" value="1"/>
</dbReference>
<evidence type="ECO:0000256" key="5">
    <source>
        <dbReference type="ARBA" id="ARBA00022989"/>
    </source>
</evidence>
<dbReference type="PANTHER" id="PTHR43394:SF1">
    <property type="entry name" value="ATP-BINDING CASSETTE SUB-FAMILY B MEMBER 10, MITOCHONDRIAL"/>
    <property type="match status" value="1"/>
</dbReference>
<comment type="caution">
    <text evidence="10">The sequence shown here is derived from an EMBL/GenBank/DDBJ whole genome shotgun (WGS) entry which is preliminary data.</text>
</comment>
<organism evidence="10 11">
    <name type="scientific">Lancefieldella rimae</name>
    <dbReference type="NCBI Taxonomy" id="1383"/>
    <lineage>
        <taxon>Bacteria</taxon>
        <taxon>Bacillati</taxon>
        <taxon>Actinomycetota</taxon>
        <taxon>Coriobacteriia</taxon>
        <taxon>Coriobacteriales</taxon>
        <taxon>Atopobiaceae</taxon>
        <taxon>Lancefieldella</taxon>
    </lineage>
</organism>
<protein>
    <submittedName>
        <fullName evidence="10">ABC transporter, ATP-binding protein</fullName>
    </submittedName>
</protein>
<dbReference type="InterPro" id="IPR036640">
    <property type="entry name" value="ABC1_TM_sf"/>
</dbReference>
<dbReference type="Pfam" id="PF00664">
    <property type="entry name" value="ABC_membrane"/>
    <property type="match status" value="1"/>
</dbReference>
<dbReference type="Gene3D" id="3.40.50.300">
    <property type="entry name" value="P-loop containing nucleotide triphosphate hydrolases"/>
    <property type="match status" value="1"/>
</dbReference>
<evidence type="ECO:0000256" key="4">
    <source>
        <dbReference type="ARBA" id="ARBA00022840"/>
    </source>
</evidence>
<keyword evidence="3" id="KW-0547">Nucleotide-binding</keyword>